<evidence type="ECO:0000256" key="1">
    <source>
        <dbReference type="ARBA" id="ARBA00004651"/>
    </source>
</evidence>
<accession>A0A3N9NYD5</accession>
<evidence type="ECO:0000256" key="7">
    <source>
        <dbReference type="SAM" id="Phobius"/>
    </source>
</evidence>
<dbReference type="InterPro" id="IPR036259">
    <property type="entry name" value="MFS_trans_sf"/>
</dbReference>
<keyword evidence="10" id="KW-1185">Reference proteome</keyword>
<dbReference type="Gene3D" id="1.20.1250.20">
    <property type="entry name" value="MFS general substrate transporter like domains"/>
    <property type="match status" value="2"/>
</dbReference>
<dbReference type="Proteomes" id="UP000282529">
    <property type="component" value="Unassembled WGS sequence"/>
</dbReference>
<sequence>MKEGKYMRGIYFLDRIGIPSSLAWGYIGILIFMMGDGLEAGWLSPYLVEQGLSIQQSGVLFTVYGITIAISSFLSGVLVDFMGPRKAMLVGLVLYILGSAGFVGLGITTLSFEGMLPTYALKGLGYPLFAYSFLVWIVYRTPQNKLGSAVGWFWFVFTAGMNVLGAYYSTWALKNLGPVNTLWSAMVWVLIGALFALVFNRGEKLNITKSSKGGSKLKDIAGGLAVVKREPKIALAGIVRIINTAAQFGFPVYMPLYMESQGISTSSWLHLWAMIFIGNIAFNLLFGLIGDKFGWRNTVMWFGCVGSAIFALLLFYSPQIVTGNVYLVQVIGVLWGGCLAGYVPLSALVPSLVKAEKGAAMSILNLGAGLSAFVGPGLVTLFVGILGYTGVTWMFAGLFLASGVMMIFITLPAEKNEVVASVINKEIVNAK</sequence>
<name>A0A3N9NYD5_9BACL</name>
<dbReference type="PROSITE" id="PS50850">
    <property type="entry name" value="MFS"/>
    <property type="match status" value="1"/>
</dbReference>
<dbReference type="SUPFAM" id="SSF103473">
    <property type="entry name" value="MFS general substrate transporter"/>
    <property type="match status" value="1"/>
</dbReference>
<feature type="transmembrane region" description="Helical" evidence="7">
    <location>
        <begin position="268"/>
        <end position="286"/>
    </location>
</feature>
<proteinExistence type="predicted"/>
<feature type="transmembrane region" description="Helical" evidence="7">
    <location>
        <begin position="181"/>
        <end position="199"/>
    </location>
</feature>
<evidence type="ECO:0000256" key="5">
    <source>
        <dbReference type="ARBA" id="ARBA00022989"/>
    </source>
</evidence>
<keyword evidence="4 7" id="KW-0812">Transmembrane</keyword>
<dbReference type="CDD" id="cd17337">
    <property type="entry name" value="MFS_CsbX"/>
    <property type="match status" value="1"/>
</dbReference>
<evidence type="ECO:0000313" key="9">
    <source>
        <dbReference type="EMBL" id="RQW08317.1"/>
    </source>
</evidence>
<dbReference type="Pfam" id="PF07690">
    <property type="entry name" value="MFS_1"/>
    <property type="match status" value="1"/>
</dbReference>
<dbReference type="OrthoDB" id="3522477at2"/>
<dbReference type="AlphaFoldDB" id="A0A3N9NYD5"/>
<reference evidence="9 10" key="1">
    <citation type="submission" date="2018-11" db="EMBL/GenBank/DDBJ databases">
        <title>Genome sequence of strain 7197.</title>
        <authorList>
            <person name="Gao J."/>
            <person name="Sun J."/>
        </authorList>
    </citation>
    <scope>NUCLEOTIDE SEQUENCE [LARGE SCALE GENOMIC DNA]</scope>
    <source>
        <strain evidence="9 10">7197</strain>
    </source>
</reference>
<dbReference type="PANTHER" id="PTHR23513">
    <property type="entry name" value="INTEGRAL MEMBRANE EFFLUX PROTEIN-RELATED"/>
    <property type="match status" value="1"/>
</dbReference>
<feature type="transmembrane region" description="Helical" evidence="7">
    <location>
        <begin position="87"/>
        <end position="107"/>
    </location>
</feature>
<dbReference type="InterPro" id="IPR011701">
    <property type="entry name" value="MFS"/>
</dbReference>
<evidence type="ECO:0000256" key="3">
    <source>
        <dbReference type="ARBA" id="ARBA00022475"/>
    </source>
</evidence>
<feature type="transmembrane region" description="Helical" evidence="7">
    <location>
        <begin position="233"/>
        <end position="256"/>
    </location>
</feature>
<evidence type="ECO:0000313" key="10">
    <source>
        <dbReference type="Proteomes" id="UP000282529"/>
    </source>
</evidence>
<feature type="transmembrane region" description="Helical" evidence="7">
    <location>
        <begin position="119"/>
        <end position="139"/>
    </location>
</feature>
<keyword evidence="3" id="KW-1003">Cell membrane</keyword>
<evidence type="ECO:0000259" key="8">
    <source>
        <dbReference type="PROSITE" id="PS50850"/>
    </source>
</evidence>
<organism evidence="9 10">
    <name type="scientific">Paenibacillus rhizophilus</name>
    <dbReference type="NCBI Taxonomy" id="1850366"/>
    <lineage>
        <taxon>Bacteria</taxon>
        <taxon>Bacillati</taxon>
        <taxon>Bacillota</taxon>
        <taxon>Bacilli</taxon>
        <taxon>Bacillales</taxon>
        <taxon>Paenibacillaceae</taxon>
        <taxon>Paenibacillus</taxon>
    </lineage>
</organism>
<dbReference type="InterPro" id="IPR020846">
    <property type="entry name" value="MFS_dom"/>
</dbReference>
<dbReference type="GO" id="GO:0005886">
    <property type="term" value="C:plasma membrane"/>
    <property type="evidence" value="ECO:0007669"/>
    <property type="project" value="UniProtKB-SubCell"/>
</dbReference>
<evidence type="ECO:0000256" key="2">
    <source>
        <dbReference type="ARBA" id="ARBA00022448"/>
    </source>
</evidence>
<feature type="transmembrane region" description="Helical" evidence="7">
    <location>
        <begin position="12"/>
        <end position="34"/>
    </location>
</feature>
<protein>
    <submittedName>
        <fullName evidence="9">MFS transporter</fullName>
    </submittedName>
</protein>
<dbReference type="EMBL" id="RQPI01000022">
    <property type="protein sequence ID" value="RQW08317.1"/>
    <property type="molecule type" value="Genomic_DNA"/>
</dbReference>
<comment type="subcellular location">
    <subcellularLocation>
        <location evidence="1">Cell membrane</location>
        <topology evidence="1">Multi-pass membrane protein</topology>
    </subcellularLocation>
</comment>
<comment type="caution">
    <text evidence="9">The sequence shown here is derived from an EMBL/GenBank/DDBJ whole genome shotgun (WGS) entry which is preliminary data.</text>
</comment>
<keyword evidence="5 7" id="KW-1133">Transmembrane helix</keyword>
<feature type="transmembrane region" description="Helical" evidence="7">
    <location>
        <begin position="298"/>
        <end position="317"/>
    </location>
</feature>
<feature type="transmembrane region" description="Helical" evidence="7">
    <location>
        <begin position="151"/>
        <end position="169"/>
    </location>
</feature>
<keyword evidence="6 7" id="KW-0472">Membrane</keyword>
<evidence type="ECO:0000256" key="6">
    <source>
        <dbReference type="ARBA" id="ARBA00023136"/>
    </source>
</evidence>
<dbReference type="RefSeq" id="WP_124697782.1">
    <property type="nucleotide sequence ID" value="NZ_RQPI01000022.1"/>
</dbReference>
<gene>
    <name evidence="9" type="ORF">EH198_22665</name>
</gene>
<dbReference type="PANTHER" id="PTHR23513:SF6">
    <property type="entry name" value="MAJOR FACILITATOR SUPERFAMILY ASSOCIATED DOMAIN-CONTAINING PROTEIN"/>
    <property type="match status" value="1"/>
</dbReference>
<feature type="domain" description="Major facilitator superfamily (MFS) profile" evidence="8">
    <location>
        <begin position="21"/>
        <end position="415"/>
    </location>
</feature>
<dbReference type="GO" id="GO:0022857">
    <property type="term" value="F:transmembrane transporter activity"/>
    <property type="evidence" value="ECO:0007669"/>
    <property type="project" value="InterPro"/>
</dbReference>
<feature type="transmembrane region" description="Helical" evidence="7">
    <location>
        <begin position="363"/>
        <end position="385"/>
    </location>
</feature>
<evidence type="ECO:0000256" key="4">
    <source>
        <dbReference type="ARBA" id="ARBA00022692"/>
    </source>
</evidence>
<feature type="transmembrane region" description="Helical" evidence="7">
    <location>
        <begin position="391"/>
        <end position="411"/>
    </location>
</feature>
<feature type="transmembrane region" description="Helical" evidence="7">
    <location>
        <begin position="323"/>
        <end position="343"/>
    </location>
</feature>
<keyword evidence="2" id="KW-0813">Transport</keyword>
<feature type="transmembrane region" description="Helical" evidence="7">
    <location>
        <begin position="54"/>
        <end position="75"/>
    </location>
</feature>
<dbReference type="InterPro" id="IPR004748">
    <property type="entry name" value="Polyol_permease-like"/>
</dbReference>
<dbReference type="NCBIfam" id="TIGR00897">
    <property type="entry name" value="2A0118"/>
    <property type="match status" value="1"/>
</dbReference>